<accession>A0ABM0JGL0</accession>
<protein>
    <submittedName>
        <fullName evidence="3">Centrosomal protein of 290 kDa</fullName>
    </submittedName>
</protein>
<feature type="coiled-coil region" evidence="1">
    <location>
        <begin position="9"/>
        <end position="50"/>
    </location>
</feature>
<keyword evidence="2" id="KW-1185">Reference proteome</keyword>
<evidence type="ECO:0000313" key="2">
    <source>
        <dbReference type="Proteomes" id="UP000694888"/>
    </source>
</evidence>
<organism evidence="2 3">
    <name type="scientific">Aplysia californica</name>
    <name type="common">California sea hare</name>
    <dbReference type="NCBI Taxonomy" id="6500"/>
    <lineage>
        <taxon>Eukaryota</taxon>
        <taxon>Metazoa</taxon>
        <taxon>Spiralia</taxon>
        <taxon>Lophotrochozoa</taxon>
        <taxon>Mollusca</taxon>
        <taxon>Gastropoda</taxon>
        <taxon>Heterobranchia</taxon>
        <taxon>Euthyneura</taxon>
        <taxon>Tectipleura</taxon>
        <taxon>Aplysiida</taxon>
        <taxon>Aplysioidea</taxon>
        <taxon>Aplysiidae</taxon>
        <taxon>Aplysia</taxon>
    </lineage>
</organism>
<evidence type="ECO:0000313" key="3">
    <source>
        <dbReference type="RefSeq" id="XP_005093228.1"/>
    </source>
</evidence>
<reference evidence="3" key="1">
    <citation type="submission" date="2025-08" db="UniProtKB">
        <authorList>
            <consortium name="RefSeq"/>
        </authorList>
    </citation>
    <scope>IDENTIFICATION</scope>
</reference>
<name>A0ABM0JGL0_APLCA</name>
<dbReference type="Proteomes" id="UP000694888">
    <property type="component" value="Unplaced"/>
</dbReference>
<gene>
    <name evidence="3" type="primary">LOC101858391</name>
</gene>
<dbReference type="RefSeq" id="XP_005093228.1">
    <property type="nucleotide sequence ID" value="XM_005093171.3"/>
</dbReference>
<dbReference type="GeneID" id="101858391"/>
<keyword evidence="1" id="KW-0175">Coiled coil</keyword>
<proteinExistence type="predicted"/>
<evidence type="ECO:0000256" key="1">
    <source>
        <dbReference type="SAM" id="Coils"/>
    </source>
</evidence>
<sequence length="244" mass="28394">MNLHDIHSCSKAAAENVELRRKLALLKRKYDELQHQIKALVQEKTSESAKSCQRTFQNSCVQTDSKPWMFRHGQGLTVQQERKVSDSDIAKTNKVLEMHAQLLKRYDKEVKLNMTYADSISELNIRLAETEKSLREEKEKSTQLERELFAAKRSLGEKLKGKGRVEDPVLRDVVEERNKLLKENKRLRGELKGFDHNFFDEIEDLKFALLQSAKLNSSYEKSLRDLCSKFGVPCPVKETRQKKR</sequence>
<feature type="coiled-coil region" evidence="1">
    <location>
        <begin position="120"/>
        <end position="190"/>
    </location>
</feature>